<dbReference type="Proteomes" id="UP001576784">
    <property type="component" value="Unassembled WGS sequence"/>
</dbReference>
<protein>
    <submittedName>
        <fullName evidence="2">Serine protease</fullName>
    </submittedName>
</protein>
<accession>A0ABV4Y2Y7</accession>
<keyword evidence="3" id="KW-1185">Reference proteome</keyword>
<dbReference type="PANTHER" id="PTHR22939">
    <property type="entry name" value="SERINE PROTEASE FAMILY S1C HTRA-RELATED"/>
    <property type="match status" value="1"/>
</dbReference>
<proteinExistence type="predicted"/>
<feature type="region of interest" description="Disordered" evidence="1">
    <location>
        <begin position="271"/>
        <end position="304"/>
    </location>
</feature>
<dbReference type="Gene3D" id="2.40.10.10">
    <property type="entry name" value="Trypsin-like serine proteases"/>
    <property type="match status" value="2"/>
</dbReference>
<feature type="compositionally biased region" description="Polar residues" evidence="1">
    <location>
        <begin position="271"/>
        <end position="297"/>
    </location>
</feature>
<keyword evidence="2" id="KW-0378">Hydrolase</keyword>
<keyword evidence="2" id="KW-0645">Protease</keyword>
<dbReference type="PANTHER" id="PTHR22939:SF129">
    <property type="entry name" value="SERINE PROTEASE HTRA2, MITOCHONDRIAL"/>
    <property type="match status" value="1"/>
</dbReference>
<comment type="caution">
    <text evidence="2">The sequence shown here is derived from an EMBL/GenBank/DDBJ whole genome shotgun (WGS) entry which is preliminary data.</text>
</comment>
<dbReference type="GO" id="GO:0008233">
    <property type="term" value="F:peptidase activity"/>
    <property type="evidence" value="ECO:0007669"/>
    <property type="project" value="UniProtKB-KW"/>
</dbReference>
<evidence type="ECO:0000313" key="3">
    <source>
        <dbReference type="Proteomes" id="UP001576784"/>
    </source>
</evidence>
<organism evidence="2 3">
    <name type="scientific">Floridaenema flaviceps BLCC-F50</name>
    <dbReference type="NCBI Taxonomy" id="3153642"/>
    <lineage>
        <taxon>Bacteria</taxon>
        <taxon>Bacillati</taxon>
        <taxon>Cyanobacteriota</taxon>
        <taxon>Cyanophyceae</taxon>
        <taxon>Oscillatoriophycideae</taxon>
        <taxon>Aerosakkonematales</taxon>
        <taxon>Aerosakkonemataceae</taxon>
        <taxon>Floridanema</taxon>
        <taxon>Floridanema flaviceps</taxon>
    </lineage>
</organism>
<dbReference type="InterPro" id="IPR043504">
    <property type="entry name" value="Peptidase_S1_PA_chymotrypsin"/>
</dbReference>
<dbReference type="SUPFAM" id="SSF50494">
    <property type="entry name" value="Trypsin-like serine proteases"/>
    <property type="match status" value="1"/>
</dbReference>
<sequence>MNWRSLIFLIGLGTWLIDTAAQTPNSGLVVKAQVSVVSEPSPLSQKELCQNARLITVKVLSGGGSGSGILIYKNGTVYQVVTNAHVVREKNNNKIQTPDGKLHTVQSIRSLDKDDLTGDDLAIIQFRSSNNYPVATKLREALTSLKPEDEVFATGFPSDPTSAQSGKFECTNPGKVSHLLERPMKLGYQVGYRINIKKGMSGGPLLNMQGEVVGINGQHSYPLWGGNNSNNYLFKNGDRVPFPPNELIASSWAIPIETFARQTQVSKFTIPVTSGRVSQPQSTRQNTKSPAESSPESTPKPDLF</sequence>
<evidence type="ECO:0000256" key="1">
    <source>
        <dbReference type="SAM" id="MobiDB-lite"/>
    </source>
</evidence>
<dbReference type="InterPro" id="IPR009003">
    <property type="entry name" value="Peptidase_S1_PA"/>
</dbReference>
<reference evidence="2 3" key="1">
    <citation type="submission" date="2024-09" db="EMBL/GenBank/DDBJ databases">
        <title>Floridaenema gen nov. (Aerosakkonemataceae, Aerosakkonematales ord. nov., Cyanobacteria) from benthic tropical and subtropical fresh waters, with the description of four new species.</title>
        <authorList>
            <person name="Moretto J.A."/>
            <person name="Berthold D.E."/>
            <person name="Lefler F.W."/>
            <person name="Huang I.-S."/>
            <person name="Laughinghouse H. IV."/>
        </authorList>
    </citation>
    <scope>NUCLEOTIDE SEQUENCE [LARGE SCALE GENOMIC DNA]</scope>
    <source>
        <strain evidence="2 3">BLCC-F50</strain>
    </source>
</reference>
<dbReference type="GO" id="GO:0006508">
    <property type="term" value="P:proteolysis"/>
    <property type="evidence" value="ECO:0007669"/>
    <property type="project" value="UniProtKB-KW"/>
</dbReference>
<evidence type="ECO:0000313" key="2">
    <source>
        <dbReference type="EMBL" id="MFB2898281.1"/>
    </source>
</evidence>
<name>A0ABV4Y2Y7_9CYAN</name>
<dbReference type="EMBL" id="JBHFNR010000286">
    <property type="protein sequence ID" value="MFB2898281.1"/>
    <property type="molecule type" value="Genomic_DNA"/>
</dbReference>
<dbReference type="RefSeq" id="WP_413267882.1">
    <property type="nucleotide sequence ID" value="NZ_JBHFNR010000286.1"/>
</dbReference>
<gene>
    <name evidence="2" type="ORF">ACE1CI_35640</name>
</gene>
<dbReference type="Pfam" id="PF13365">
    <property type="entry name" value="Trypsin_2"/>
    <property type="match status" value="1"/>
</dbReference>